<comment type="cofactor">
    <cofactor evidence="5">
        <name>Zn(2+)</name>
        <dbReference type="ChEBI" id="CHEBI:29105"/>
    </cofactor>
    <text evidence="5">Binds 2 Zn(2+) ions per subunit.</text>
</comment>
<keyword evidence="2 5" id="KW-0479">Metal-binding</keyword>
<evidence type="ECO:0000256" key="3">
    <source>
        <dbReference type="ARBA" id="ARBA00022833"/>
    </source>
</evidence>
<feature type="binding site" evidence="5">
    <location>
        <position position="97"/>
    </location>
    <ligand>
        <name>Zn(2+)</name>
        <dbReference type="ChEBI" id="CHEBI:29105"/>
        <label>1</label>
        <note>structural</note>
    </ligand>
</feature>
<dbReference type="RefSeq" id="WP_266337420.1">
    <property type="nucleotide sequence ID" value="NZ_JAPKNK010000002.1"/>
</dbReference>
<dbReference type="InterPro" id="IPR011057">
    <property type="entry name" value="Mss4-like_sf"/>
</dbReference>
<feature type="binding site" evidence="5">
    <location>
        <position position="50"/>
    </location>
    <ligand>
        <name>Zn(2+)</name>
        <dbReference type="ChEBI" id="CHEBI:29105"/>
        <label>2</label>
        <note>catalytic</note>
    </ligand>
</feature>
<dbReference type="Pfam" id="PF04828">
    <property type="entry name" value="GFA"/>
    <property type="match status" value="1"/>
</dbReference>
<comment type="caution">
    <text evidence="7">The sequence shown here is derived from an EMBL/GenBank/DDBJ whole genome shotgun (WGS) entry which is preliminary data.</text>
</comment>
<evidence type="ECO:0000313" key="8">
    <source>
        <dbReference type="Proteomes" id="UP001144805"/>
    </source>
</evidence>
<evidence type="ECO:0000259" key="6">
    <source>
        <dbReference type="PROSITE" id="PS51891"/>
    </source>
</evidence>
<evidence type="ECO:0000256" key="2">
    <source>
        <dbReference type="ARBA" id="ARBA00022723"/>
    </source>
</evidence>
<evidence type="ECO:0000256" key="5">
    <source>
        <dbReference type="HAMAP-Rule" id="MF_00723"/>
    </source>
</evidence>
<dbReference type="GO" id="GO:0008270">
    <property type="term" value="F:zinc ion binding"/>
    <property type="evidence" value="ECO:0007669"/>
    <property type="project" value="UniProtKB-UniRule"/>
</dbReference>
<protein>
    <recommendedName>
        <fullName evidence="5">Glutathione-dependent formaldehyde-activating enzyme</fullName>
        <ecNumber evidence="5">4.4.1.22</ecNumber>
    </recommendedName>
    <alternativeName>
        <fullName evidence="5">S-(hydroxymethyl)glutathione synthase</fullName>
    </alternativeName>
</protein>
<dbReference type="NCBIfam" id="TIGR02820">
    <property type="entry name" value="formald_GSH"/>
    <property type="match status" value="1"/>
</dbReference>
<dbReference type="PANTHER" id="PTHR33337">
    <property type="entry name" value="GFA DOMAIN-CONTAINING PROTEIN"/>
    <property type="match status" value="1"/>
</dbReference>
<dbReference type="SUPFAM" id="SSF51316">
    <property type="entry name" value="Mss4-like"/>
    <property type="match status" value="1"/>
</dbReference>
<keyword evidence="8" id="KW-1185">Reference proteome</keyword>
<comment type="pathway">
    <text evidence="5">One-carbon metabolism; formaldehyde degradation; formate from formaldehyde (glutathione route): step 1/3.</text>
</comment>
<evidence type="ECO:0000256" key="4">
    <source>
        <dbReference type="ARBA" id="ARBA00023239"/>
    </source>
</evidence>
<dbReference type="NCBIfam" id="NF003829">
    <property type="entry name" value="PRK05417.1"/>
    <property type="match status" value="1"/>
</dbReference>
<feature type="binding site" evidence="5">
    <location>
        <position position="52"/>
    </location>
    <ligand>
        <name>Zn(2+)</name>
        <dbReference type="ChEBI" id="CHEBI:29105"/>
        <label>2</label>
        <note>catalytic</note>
    </ligand>
</feature>
<dbReference type="InterPro" id="IPR014185">
    <property type="entry name" value="Formald_GSH"/>
</dbReference>
<feature type="binding site" evidence="5">
    <location>
        <position position="55"/>
    </location>
    <ligand>
        <name>Zn(2+)</name>
        <dbReference type="ChEBI" id="CHEBI:29105"/>
        <label>2</label>
        <note>catalytic</note>
    </ligand>
</feature>
<dbReference type="GO" id="GO:0046294">
    <property type="term" value="P:formaldehyde catabolic process"/>
    <property type="evidence" value="ECO:0007669"/>
    <property type="project" value="UniProtKB-UniRule"/>
</dbReference>
<dbReference type="EMBL" id="JAPKNK010000002">
    <property type="protein sequence ID" value="MCX5568438.1"/>
    <property type="molecule type" value="Genomic_DNA"/>
</dbReference>
<dbReference type="HAMAP" id="MF_00723">
    <property type="entry name" value="Formald_GSH"/>
    <property type="match status" value="1"/>
</dbReference>
<dbReference type="PROSITE" id="PS51891">
    <property type="entry name" value="CENP_V_GFA"/>
    <property type="match status" value="1"/>
</dbReference>
<sequence>MPATVLLHPAIDHGLRKGADDFAGGTLVCHCLDKPVKVEIKGQVAHNHACGCTQCWKPEGAIVSIVAVAPTADVRVAENGDKLAIVNPAATILRHACKVCGVHMHGPVEKDHAFKGLTFVHTELSREEGWQAPQFGAFISSLIEGGVKPDSMGAVRARIRELGLEPYDCLSPPLMDALAIFAAKKSGVLAE</sequence>
<keyword evidence="4 5" id="KW-0456">Lyase</keyword>
<feature type="domain" description="CENP-V/GFA" evidence="6">
    <location>
        <begin position="22"/>
        <end position="168"/>
    </location>
</feature>
<dbReference type="EC" id="4.4.1.22" evidence="5"/>
<dbReference type="InterPro" id="IPR006913">
    <property type="entry name" value="CENP-V/GFA"/>
</dbReference>
<dbReference type="PANTHER" id="PTHR33337:SF40">
    <property type="entry name" value="CENP-V_GFA DOMAIN-CONTAINING PROTEIN-RELATED"/>
    <property type="match status" value="1"/>
</dbReference>
<feature type="binding site" evidence="5">
    <location>
        <position position="31"/>
    </location>
    <ligand>
        <name>Zn(2+)</name>
        <dbReference type="ChEBI" id="CHEBI:29105"/>
        <label>1</label>
        <note>structural</note>
    </ligand>
</feature>
<accession>A0A9X3E284</accession>
<evidence type="ECO:0000256" key="1">
    <source>
        <dbReference type="ARBA" id="ARBA00005495"/>
    </source>
</evidence>
<dbReference type="AlphaFoldDB" id="A0A9X3E284"/>
<feature type="binding site" evidence="5">
    <location>
        <position position="100"/>
    </location>
    <ligand>
        <name>Zn(2+)</name>
        <dbReference type="ChEBI" id="CHEBI:29105"/>
        <label>1</label>
        <note>structural</note>
    </ligand>
</feature>
<proteinExistence type="inferred from homology"/>
<dbReference type="GO" id="GO:0051907">
    <property type="term" value="F:S-(hydroxymethyl)glutathione synthase activity"/>
    <property type="evidence" value="ECO:0007669"/>
    <property type="project" value="UniProtKB-UniRule"/>
</dbReference>
<comment type="similarity">
    <text evidence="1 5">Belongs to the Gfa family.</text>
</comment>
<dbReference type="PIRSF" id="PIRSF033318">
    <property type="entry name" value="Formald_GSH"/>
    <property type="match status" value="1"/>
</dbReference>
<comment type="function">
    <text evidence="5">Catalyzes the condensation of formaldehyde and glutathione to S-hydroxymethylglutathione.</text>
</comment>
<reference evidence="7" key="1">
    <citation type="submission" date="2022-11" db="EMBL/GenBank/DDBJ databases">
        <title>Biodiversity and phylogenetic relationships of bacteria.</title>
        <authorList>
            <person name="Machado R.A.R."/>
            <person name="Bhat A."/>
            <person name="Loulou A."/>
            <person name="Kallel S."/>
        </authorList>
    </citation>
    <scope>NUCLEOTIDE SEQUENCE</scope>
    <source>
        <strain evidence="7">K-TC2</strain>
    </source>
</reference>
<organism evidence="7 8">
    <name type="scientific">Kaistia nematophila</name>
    <dbReference type="NCBI Taxonomy" id="2994654"/>
    <lineage>
        <taxon>Bacteria</taxon>
        <taxon>Pseudomonadati</taxon>
        <taxon>Pseudomonadota</taxon>
        <taxon>Alphaproteobacteria</taxon>
        <taxon>Hyphomicrobiales</taxon>
        <taxon>Kaistiaceae</taxon>
        <taxon>Kaistia</taxon>
    </lineage>
</organism>
<name>A0A9X3E284_9HYPH</name>
<gene>
    <name evidence="5 7" type="primary">gfa</name>
    <name evidence="7" type="ORF">OSH07_04460</name>
</gene>
<keyword evidence="3 5" id="KW-0862">Zinc</keyword>
<evidence type="ECO:0000313" key="7">
    <source>
        <dbReference type="EMBL" id="MCX5568438.1"/>
    </source>
</evidence>
<feature type="binding site" evidence="5">
    <location>
        <position position="29"/>
    </location>
    <ligand>
        <name>Zn(2+)</name>
        <dbReference type="ChEBI" id="CHEBI:29105"/>
        <label>1</label>
        <note>structural</note>
    </ligand>
</feature>
<dbReference type="Gene3D" id="3.90.1590.10">
    <property type="entry name" value="glutathione-dependent formaldehyde- activating enzyme (gfa)"/>
    <property type="match status" value="1"/>
</dbReference>
<dbReference type="Proteomes" id="UP001144805">
    <property type="component" value="Unassembled WGS sequence"/>
</dbReference>
<comment type="catalytic activity">
    <reaction evidence="5">
        <text>S-(hydroxymethyl)glutathione = glutathione + formaldehyde</text>
        <dbReference type="Rhea" id="RHEA:22488"/>
        <dbReference type="ChEBI" id="CHEBI:16842"/>
        <dbReference type="ChEBI" id="CHEBI:57925"/>
        <dbReference type="ChEBI" id="CHEBI:58758"/>
        <dbReference type="EC" id="4.4.1.22"/>
    </reaction>
</comment>